<dbReference type="EMBL" id="JAUSWV010000002">
    <property type="protein sequence ID" value="MDQ0582184.1"/>
    <property type="molecule type" value="Genomic_DNA"/>
</dbReference>
<keyword evidence="2" id="KW-1185">Reference proteome</keyword>
<evidence type="ECO:0000313" key="2">
    <source>
        <dbReference type="Proteomes" id="UP001230654"/>
    </source>
</evidence>
<name>A0ABU0NSU9_STRRH</name>
<comment type="caution">
    <text evidence="1">The sequence shown here is derived from an EMBL/GenBank/DDBJ whole genome shotgun (WGS) entry which is preliminary data.</text>
</comment>
<proteinExistence type="predicted"/>
<reference evidence="1 2" key="1">
    <citation type="submission" date="2023-07" db="EMBL/GenBank/DDBJ databases">
        <title>Comparative genomics of wheat-associated soil bacteria to identify genetic determinants of phenazine resistance.</title>
        <authorList>
            <person name="Mouncey N."/>
        </authorList>
    </citation>
    <scope>NUCLEOTIDE SEQUENCE [LARGE SCALE GENOMIC DNA]</scope>
    <source>
        <strain evidence="1 2">B2I6</strain>
    </source>
</reference>
<organism evidence="1 2">
    <name type="scientific">Streptomyces rishiriensis</name>
    <dbReference type="NCBI Taxonomy" id="68264"/>
    <lineage>
        <taxon>Bacteria</taxon>
        <taxon>Bacillati</taxon>
        <taxon>Actinomycetota</taxon>
        <taxon>Actinomycetes</taxon>
        <taxon>Kitasatosporales</taxon>
        <taxon>Streptomycetaceae</taxon>
        <taxon>Streptomyces</taxon>
    </lineage>
</organism>
<accession>A0ABU0NSU9</accession>
<evidence type="ECO:0000313" key="1">
    <source>
        <dbReference type="EMBL" id="MDQ0582184.1"/>
    </source>
</evidence>
<protein>
    <submittedName>
        <fullName evidence="1">Uncharacterized protein</fullName>
    </submittedName>
</protein>
<gene>
    <name evidence="1" type="ORF">QF030_004362</name>
</gene>
<sequence>MTDLRRHENLTLVESSAATFNEREALLWQERRALYIRFLVIVDDWLGVLKDARDHGGVASSLGSQPIRTSEDARQASPFASAHIDASQAFAKGNTEMTVLAGTPVLSVLSDLRDVLYAAAAAALEGTDQLPAVYEQRGRLVQTMRYELTTSFVGDRHAVNRQ</sequence>
<dbReference type="Proteomes" id="UP001230654">
    <property type="component" value="Unassembled WGS sequence"/>
</dbReference>
<dbReference type="RefSeq" id="WP_307164329.1">
    <property type="nucleotide sequence ID" value="NZ_JAUSWV010000002.1"/>
</dbReference>